<keyword evidence="9 13" id="KW-0067">ATP-binding</keyword>
<evidence type="ECO:0000259" key="11">
    <source>
        <dbReference type="PROSITE" id="PS50109"/>
    </source>
</evidence>
<evidence type="ECO:0000256" key="10">
    <source>
        <dbReference type="SAM" id="Phobius"/>
    </source>
</evidence>
<dbReference type="PROSITE" id="PS50109">
    <property type="entry name" value="HIS_KIN"/>
    <property type="match status" value="1"/>
</dbReference>
<dbReference type="CDD" id="cd06225">
    <property type="entry name" value="HAMP"/>
    <property type="match status" value="1"/>
</dbReference>
<dbReference type="InterPro" id="IPR036097">
    <property type="entry name" value="HisK_dim/P_sf"/>
</dbReference>
<gene>
    <name evidence="13" type="ORF">QWI16_06630</name>
</gene>
<dbReference type="SMART" id="SM00387">
    <property type="entry name" value="HATPase_c"/>
    <property type="match status" value="1"/>
</dbReference>
<dbReference type="PANTHER" id="PTHR44936">
    <property type="entry name" value="SENSOR PROTEIN CREC"/>
    <property type="match status" value="1"/>
</dbReference>
<dbReference type="GO" id="GO:0005524">
    <property type="term" value="F:ATP binding"/>
    <property type="evidence" value="ECO:0007669"/>
    <property type="project" value="UniProtKB-KW"/>
</dbReference>
<dbReference type="Pfam" id="PF00672">
    <property type="entry name" value="HAMP"/>
    <property type="match status" value="1"/>
</dbReference>
<keyword evidence="5" id="KW-0597">Phosphoprotein</keyword>
<evidence type="ECO:0000313" key="14">
    <source>
        <dbReference type="Proteomes" id="UP001168380"/>
    </source>
</evidence>
<feature type="domain" description="Histidine kinase" evidence="11">
    <location>
        <begin position="234"/>
        <end position="438"/>
    </location>
</feature>
<dbReference type="PANTHER" id="PTHR44936:SF10">
    <property type="entry name" value="SENSOR PROTEIN RSTB"/>
    <property type="match status" value="1"/>
</dbReference>
<name>A0ABT8TD23_9GAMM</name>
<dbReference type="InterPro" id="IPR003660">
    <property type="entry name" value="HAMP_dom"/>
</dbReference>
<keyword evidence="7" id="KW-0547">Nucleotide-binding</keyword>
<evidence type="ECO:0000256" key="3">
    <source>
        <dbReference type="ARBA" id="ARBA00012438"/>
    </source>
</evidence>
<sequence length="438" mass="49471">MNWRAPFSGFAGRLFLWFWLSLTLLMLANFFIGRYLDDRQTLHEPSDRDLRALERLQQLIGASDIDSPEQLQGHRYGQSLVLLAPQTLQPLFDKRLYWRLAPLAEAEEVRTLYLRPGHKAIGPFQLQLGQQDVLAIWVMPPRRVAPWKQLLHDSPHWRLLASMLLVLALSLIVARWLSRPVRLLSRAARQLGDGDLNVRVAPIKGELGELGREFNAMAEKLQASINSQQRLLADVSHELRSPLTRLKLAAGLLSERDSNTYTERIEKECDTLEHLIEQVLTLARLEGSVYQEDYEPTDIAAQVISALEDWRFQRPGPVLVYHGPKQARALANPRLLQRILDNLLANATRYGTEVHVHLAVDENRWQLTLEDNGPGVAADQLDKLFEPFFRGDSARSHGGNIGLGLAIVQAAAQAQRIHIQVQPSALGGLKFSLNRAIT</sequence>
<dbReference type="Pfam" id="PF02518">
    <property type="entry name" value="HATPase_c"/>
    <property type="match status" value="1"/>
</dbReference>
<dbReference type="InterPro" id="IPR003594">
    <property type="entry name" value="HATPase_dom"/>
</dbReference>
<dbReference type="EMBL" id="JAULRT010000047">
    <property type="protein sequence ID" value="MDO3381846.1"/>
    <property type="molecule type" value="Genomic_DNA"/>
</dbReference>
<dbReference type="SUPFAM" id="SSF47384">
    <property type="entry name" value="Homodimeric domain of signal transducing histidine kinase"/>
    <property type="match status" value="1"/>
</dbReference>
<evidence type="ECO:0000256" key="5">
    <source>
        <dbReference type="ARBA" id="ARBA00022553"/>
    </source>
</evidence>
<keyword evidence="10" id="KW-0812">Transmembrane</keyword>
<evidence type="ECO:0000256" key="8">
    <source>
        <dbReference type="ARBA" id="ARBA00022777"/>
    </source>
</evidence>
<keyword evidence="14" id="KW-1185">Reference proteome</keyword>
<feature type="transmembrane region" description="Helical" evidence="10">
    <location>
        <begin position="157"/>
        <end position="177"/>
    </location>
</feature>
<dbReference type="Gene3D" id="6.10.340.10">
    <property type="match status" value="1"/>
</dbReference>
<dbReference type="SMART" id="SM00304">
    <property type="entry name" value="HAMP"/>
    <property type="match status" value="1"/>
</dbReference>
<dbReference type="Gene3D" id="1.10.287.130">
    <property type="match status" value="1"/>
</dbReference>
<evidence type="ECO:0000256" key="4">
    <source>
        <dbReference type="ARBA" id="ARBA00022475"/>
    </source>
</evidence>
<evidence type="ECO:0000259" key="12">
    <source>
        <dbReference type="PROSITE" id="PS50885"/>
    </source>
</evidence>
<evidence type="ECO:0000256" key="2">
    <source>
        <dbReference type="ARBA" id="ARBA00004651"/>
    </source>
</evidence>
<dbReference type="CDD" id="cd00082">
    <property type="entry name" value="HisKA"/>
    <property type="match status" value="1"/>
</dbReference>
<evidence type="ECO:0000256" key="1">
    <source>
        <dbReference type="ARBA" id="ARBA00000085"/>
    </source>
</evidence>
<dbReference type="InterPro" id="IPR003661">
    <property type="entry name" value="HisK_dim/P_dom"/>
</dbReference>
<reference evidence="13" key="1">
    <citation type="submission" date="2023-07" db="EMBL/GenBank/DDBJ databases">
        <title>Gilvimarinus algae sp. nov., isolated from the surface of Kelp.</title>
        <authorList>
            <person name="Sun Y.Y."/>
            <person name="Gong Y."/>
            <person name="Du Z.J."/>
        </authorList>
    </citation>
    <scope>NUCLEOTIDE SEQUENCE</scope>
    <source>
        <strain evidence="13">SDUM040014</strain>
    </source>
</reference>
<comment type="subcellular location">
    <subcellularLocation>
        <location evidence="2">Cell membrane</location>
        <topology evidence="2">Multi-pass membrane protein</topology>
    </subcellularLocation>
</comment>
<comment type="caution">
    <text evidence="13">The sequence shown here is derived from an EMBL/GenBank/DDBJ whole genome shotgun (WGS) entry which is preliminary data.</text>
</comment>
<dbReference type="SUPFAM" id="SSF158472">
    <property type="entry name" value="HAMP domain-like"/>
    <property type="match status" value="1"/>
</dbReference>
<dbReference type="InterPro" id="IPR004358">
    <property type="entry name" value="Sig_transdc_His_kin-like_C"/>
</dbReference>
<dbReference type="Gene3D" id="3.30.565.10">
    <property type="entry name" value="Histidine kinase-like ATPase, C-terminal domain"/>
    <property type="match status" value="1"/>
</dbReference>
<dbReference type="Proteomes" id="UP001168380">
    <property type="component" value="Unassembled WGS sequence"/>
</dbReference>
<protein>
    <recommendedName>
        <fullName evidence="3">histidine kinase</fullName>
        <ecNumber evidence="3">2.7.13.3</ecNumber>
    </recommendedName>
</protein>
<evidence type="ECO:0000313" key="13">
    <source>
        <dbReference type="EMBL" id="MDO3381846.1"/>
    </source>
</evidence>
<keyword evidence="8" id="KW-0418">Kinase</keyword>
<dbReference type="SUPFAM" id="SSF55874">
    <property type="entry name" value="ATPase domain of HSP90 chaperone/DNA topoisomerase II/histidine kinase"/>
    <property type="match status" value="1"/>
</dbReference>
<dbReference type="EC" id="2.7.13.3" evidence="3"/>
<keyword evidence="6" id="KW-0808">Transferase</keyword>
<feature type="domain" description="HAMP" evidence="12">
    <location>
        <begin position="175"/>
        <end position="226"/>
    </location>
</feature>
<evidence type="ECO:0000256" key="7">
    <source>
        <dbReference type="ARBA" id="ARBA00022741"/>
    </source>
</evidence>
<keyword evidence="10" id="KW-1133">Transmembrane helix</keyword>
<accession>A0ABT8TD23</accession>
<keyword evidence="4" id="KW-1003">Cell membrane</keyword>
<dbReference type="InterPro" id="IPR005467">
    <property type="entry name" value="His_kinase_dom"/>
</dbReference>
<feature type="transmembrane region" description="Helical" evidence="10">
    <location>
        <begin position="14"/>
        <end position="32"/>
    </location>
</feature>
<dbReference type="InterPro" id="IPR036890">
    <property type="entry name" value="HATPase_C_sf"/>
</dbReference>
<dbReference type="InterPro" id="IPR050980">
    <property type="entry name" value="2C_sensor_his_kinase"/>
</dbReference>
<proteinExistence type="predicted"/>
<comment type="catalytic activity">
    <reaction evidence="1">
        <text>ATP + protein L-histidine = ADP + protein N-phospho-L-histidine.</text>
        <dbReference type="EC" id="2.7.13.3"/>
    </reaction>
</comment>
<evidence type="ECO:0000256" key="6">
    <source>
        <dbReference type="ARBA" id="ARBA00022679"/>
    </source>
</evidence>
<keyword evidence="10" id="KW-0472">Membrane</keyword>
<dbReference type="RefSeq" id="WP_302712003.1">
    <property type="nucleotide sequence ID" value="NZ_JAULRT010000047.1"/>
</dbReference>
<dbReference type="Pfam" id="PF00512">
    <property type="entry name" value="HisKA"/>
    <property type="match status" value="1"/>
</dbReference>
<dbReference type="PROSITE" id="PS50885">
    <property type="entry name" value="HAMP"/>
    <property type="match status" value="1"/>
</dbReference>
<evidence type="ECO:0000256" key="9">
    <source>
        <dbReference type="ARBA" id="ARBA00022840"/>
    </source>
</evidence>
<dbReference type="PRINTS" id="PR00344">
    <property type="entry name" value="BCTRLSENSOR"/>
</dbReference>
<dbReference type="SMART" id="SM00388">
    <property type="entry name" value="HisKA"/>
    <property type="match status" value="1"/>
</dbReference>
<organism evidence="13 14">
    <name type="scientific">Gilvimarinus algae</name>
    <dbReference type="NCBI Taxonomy" id="3058037"/>
    <lineage>
        <taxon>Bacteria</taxon>
        <taxon>Pseudomonadati</taxon>
        <taxon>Pseudomonadota</taxon>
        <taxon>Gammaproteobacteria</taxon>
        <taxon>Cellvibrionales</taxon>
        <taxon>Cellvibrionaceae</taxon>
        <taxon>Gilvimarinus</taxon>
    </lineage>
</organism>